<dbReference type="GO" id="GO:0000281">
    <property type="term" value="P:mitotic cytokinesis"/>
    <property type="evidence" value="ECO:0007669"/>
    <property type="project" value="TreeGrafter"/>
</dbReference>
<sequence length="757" mass="85061">MSSTFLAVPLKATNEVDLVKPLAHYIETMCEISDDIKAEMKEAVQELNKLRNKACIQPLDKHQSALDVVTRYYDQLVAIESKLPITATQNPISFKWKDAFDKGLLFFGRASLTLNESSFERAAVLFNCGALMSAIAANQGLNTDEELKTSAKHFQQSAGVFLALKDTVLGLVHQDPTHDLLPDTLALLSTIMLAQAQESVYIKADKDKMKAAALAKIAVGCSDFYQDAQKQLHRDSVKGLFEKEWTNMITGKYFAFKAFAQYNEGTVCLNASDIGDALCRLNEAMNLANQAASYLPSSLYSSQFATITKAYQIAKKDNDFIYHARISDIQSLPAVPKAVLVKPLPVKYPMTSHFKDMFSSLVPIQVHQALASYDARKAEIINLETSRLREHTQIMNGILASLNLPAALDDAVSHEDLPESIRQKSTKVKIAGGIDLLTSLVADLPNLHKRNQELLDETVRLLKEEKEGDDHLRKQFKEKWTRMSSEKLTEPLHQECGKYRAILHSASNADEVVRQKMEEAREAMRILSLPEPELKSSIPGLDPTTSNKDSPTVVKLRELMEKVEREQLEKEFSSVRTDMSNEFLKALTDNQIINEEQISKQKLNEIYSPLKKKVEESISKQENCLRWNKEFSSEKAGSVKAAEREKILKLLANGHDKYLEIKSNLEEGTKFYNDLTPLLIRLQQKVSDFCFARQTEKEDLMKQLQQNIVSGSTNSTAPPRPPPPKSQQTATNPFDVEAPIPSPRNISNLQGVTFMYF</sequence>
<dbReference type="FunFam" id="1.25.40.280:FF:000001">
    <property type="entry name" value="programmed cell death 6-interacting protein-like isoform X1"/>
    <property type="match status" value="1"/>
</dbReference>
<evidence type="ECO:0000313" key="6">
    <source>
        <dbReference type="WBParaSite" id="DME_0000333801-mRNA-1"/>
    </source>
</evidence>
<dbReference type="Pfam" id="PF03097">
    <property type="entry name" value="BRO1"/>
    <property type="match status" value="1"/>
</dbReference>
<evidence type="ECO:0000313" key="4">
    <source>
        <dbReference type="Proteomes" id="UP000038040"/>
    </source>
</evidence>
<protein>
    <submittedName>
        <fullName evidence="6">BRO1 domain-containing protein</fullName>
    </submittedName>
</protein>
<feature type="domain" description="BRO1" evidence="2">
    <location>
        <begin position="4"/>
        <end position="395"/>
    </location>
</feature>
<dbReference type="InterPro" id="IPR004328">
    <property type="entry name" value="BRO1_dom"/>
</dbReference>
<dbReference type="InterPro" id="IPR025304">
    <property type="entry name" value="ALIX_V_dom"/>
</dbReference>
<dbReference type="WBParaSite" id="DME_0000333801-mRNA-1">
    <property type="protein sequence ID" value="DME_0000333801-mRNA-1"/>
    <property type="gene ID" value="DME_0000333801"/>
</dbReference>
<dbReference type="EMBL" id="UYYG01000002">
    <property type="protein sequence ID" value="VDN50231.1"/>
    <property type="molecule type" value="Genomic_DNA"/>
</dbReference>
<gene>
    <name evidence="3" type="ORF">DME_LOCUS204</name>
</gene>
<organism evidence="4 6">
    <name type="scientific">Dracunculus medinensis</name>
    <name type="common">Guinea worm</name>
    <dbReference type="NCBI Taxonomy" id="318479"/>
    <lineage>
        <taxon>Eukaryota</taxon>
        <taxon>Metazoa</taxon>
        <taxon>Ecdysozoa</taxon>
        <taxon>Nematoda</taxon>
        <taxon>Chromadorea</taxon>
        <taxon>Rhabditida</taxon>
        <taxon>Spirurina</taxon>
        <taxon>Dracunculoidea</taxon>
        <taxon>Dracunculidae</taxon>
        <taxon>Dracunculus</taxon>
    </lineage>
</organism>
<dbReference type="STRING" id="318479.A0A0N4U8G7"/>
<dbReference type="PANTHER" id="PTHR23030:SF39">
    <property type="entry name" value="PROGRAMMED CELL DEATH 6-INTERACTING PROTEIN"/>
    <property type="match status" value="1"/>
</dbReference>
<dbReference type="Gene3D" id="1.25.40.280">
    <property type="entry name" value="alix/aip1 like domains"/>
    <property type="match status" value="1"/>
</dbReference>
<keyword evidence="5" id="KW-1185">Reference proteome</keyword>
<dbReference type="InterPro" id="IPR038499">
    <property type="entry name" value="BRO1_sf"/>
</dbReference>
<proteinExistence type="predicted"/>
<dbReference type="AlphaFoldDB" id="A0A0N4U8G7"/>
<evidence type="ECO:0000256" key="1">
    <source>
        <dbReference type="SAM" id="MobiDB-lite"/>
    </source>
</evidence>
<name>A0A0N4U8G7_DRAME</name>
<dbReference type="Gene3D" id="1.20.140.50">
    <property type="entry name" value="alix/aip1 like domains"/>
    <property type="match status" value="1"/>
</dbReference>
<dbReference type="GO" id="GO:0005768">
    <property type="term" value="C:endosome"/>
    <property type="evidence" value="ECO:0007669"/>
    <property type="project" value="TreeGrafter"/>
</dbReference>
<dbReference type="Proteomes" id="UP000038040">
    <property type="component" value="Unplaced"/>
</dbReference>
<reference evidence="3 5" key="2">
    <citation type="submission" date="2018-11" db="EMBL/GenBank/DDBJ databases">
        <authorList>
            <consortium name="Pathogen Informatics"/>
        </authorList>
    </citation>
    <scope>NUCLEOTIDE SEQUENCE [LARGE SCALE GENOMIC DNA]</scope>
</reference>
<feature type="region of interest" description="Disordered" evidence="1">
    <location>
        <begin position="710"/>
        <end position="740"/>
    </location>
</feature>
<dbReference type="OrthoDB" id="2141925at2759"/>
<dbReference type="PANTHER" id="PTHR23030">
    <property type="entry name" value="PCD6 INTERACTING PROTEIN-RELATED"/>
    <property type="match status" value="1"/>
</dbReference>
<evidence type="ECO:0000313" key="5">
    <source>
        <dbReference type="Proteomes" id="UP000274756"/>
    </source>
</evidence>
<accession>A0A0N4U8G7</accession>
<dbReference type="Gene3D" id="1.20.120.560">
    <property type="entry name" value="alix/aip1 in complex with the ypdl late domain"/>
    <property type="match status" value="1"/>
</dbReference>
<dbReference type="PROSITE" id="PS51180">
    <property type="entry name" value="BRO1"/>
    <property type="match status" value="1"/>
</dbReference>
<evidence type="ECO:0000313" key="3">
    <source>
        <dbReference type="EMBL" id="VDN50231.1"/>
    </source>
</evidence>
<reference evidence="6" key="1">
    <citation type="submission" date="2017-02" db="UniProtKB">
        <authorList>
            <consortium name="WormBaseParasite"/>
        </authorList>
    </citation>
    <scope>IDENTIFICATION</scope>
</reference>
<dbReference type="SMART" id="SM01041">
    <property type="entry name" value="BRO1"/>
    <property type="match status" value="1"/>
</dbReference>
<evidence type="ECO:0000259" key="2">
    <source>
        <dbReference type="PROSITE" id="PS51180"/>
    </source>
</evidence>
<dbReference type="Proteomes" id="UP000274756">
    <property type="component" value="Unassembled WGS sequence"/>
</dbReference>
<dbReference type="Pfam" id="PF13949">
    <property type="entry name" value="ALIX_LYPXL_bnd"/>
    <property type="match status" value="1"/>
</dbReference>